<dbReference type="InterPro" id="IPR000073">
    <property type="entry name" value="AB_hydrolase_1"/>
</dbReference>
<dbReference type="EC" id="3.4.11.5" evidence="8 9"/>
<protein>
    <recommendedName>
        <fullName evidence="8 9">Proline iminopeptidase</fullName>
        <shortName evidence="8">PIP</shortName>
        <ecNumber evidence="8 9">3.4.11.5</ecNumber>
    </recommendedName>
    <alternativeName>
        <fullName evidence="8">Prolyl aminopeptidase</fullName>
    </alternativeName>
</protein>
<dbReference type="NCBIfam" id="TIGR01249">
    <property type="entry name" value="pro_imino_pep_1"/>
    <property type="match status" value="1"/>
</dbReference>
<name>A0ABM0H0N1_SACKO</name>
<dbReference type="Proteomes" id="UP000694865">
    <property type="component" value="Unplaced"/>
</dbReference>
<evidence type="ECO:0000256" key="5">
    <source>
        <dbReference type="ARBA" id="ARBA00022490"/>
    </source>
</evidence>
<evidence type="ECO:0000313" key="11">
    <source>
        <dbReference type="Proteomes" id="UP000694865"/>
    </source>
</evidence>
<dbReference type="PIRSF" id="PIRSF006431">
    <property type="entry name" value="Pept_S33"/>
    <property type="match status" value="1"/>
</dbReference>
<evidence type="ECO:0000256" key="6">
    <source>
        <dbReference type="ARBA" id="ARBA00022670"/>
    </source>
</evidence>
<dbReference type="PRINTS" id="PR00111">
    <property type="entry name" value="ABHYDROLASE"/>
</dbReference>
<gene>
    <name evidence="12" type="primary">LOC100367793</name>
</gene>
<evidence type="ECO:0000259" key="10">
    <source>
        <dbReference type="Pfam" id="PF00561"/>
    </source>
</evidence>
<keyword evidence="4 8" id="KW-0031">Aminopeptidase</keyword>
<dbReference type="InterPro" id="IPR029058">
    <property type="entry name" value="AB_hydrolase_fold"/>
</dbReference>
<dbReference type="PRINTS" id="PR00793">
    <property type="entry name" value="PROAMNOPTASE"/>
</dbReference>
<dbReference type="InterPro" id="IPR002410">
    <property type="entry name" value="Peptidase_S33"/>
</dbReference>
<dbReference type="PANTHER" id="PTHR43722">
    <property type="entry name" value="PROLINE IMINOPEPTIDASE"/>
    <property type="match status" value="1"/>
</dbReference>
<evidence type="ECO:0000256" key="7">
    <source>
        <dbReference type="ARBA" id="ARBA00022801"/>
    </source>
</evidence>
<evidence type="ECO:0000256" key="1">
    <source>
        <dbReference type="ARBA" id="ARBA00001585"/>
    </source>
</evidence>
<evidence type="ECO:0000313" key="12">
    <source>
        <dbReference type="RefSeq" id="XP_002741588.2"/>
    </source>
</evidence>
<comment type="catalytic activity">
    <reaction evidence="1 8 9">
        <text>Release of N-terminal proline from a peptide.</text>
        <dbReference type="EC" id="3.4.11.5"/>
    </reaction>
</comment>
<comment type="similarity">
    <text evidence="3 8 9">Belongs to the peptidase S33 family.</text>
</comment>
<dbReference type="GeneID" id="100367793"/>
<evidence type="ECO:0000256" key="4">
    <source>
        <dbReference type="ARBA" id="ARBA00022438"/>
    </source>
</evidence>
<proteinExistence type="inferred from homology"/>
<keyword evidence="11" id="KW-1185">Reference proteome</keyword>
<keyword evidence="5 8" id="KW-0963">Cytoplasm</keyword>
<dbReference type="Gene3D" id="3.40.50.1820">
    <property type="entry name" value="alpha/beta hydrolase"/>
    <property type="match status" value="1"/>
</dbReference>
<keyword evidence="6 8" id="KW-0645">Protease</keyword>
<dbReference type="SUPFAM" id="SSF53474">
    <property type="entry name" value="alpha/beta-Hydrolases"/>
    <property type="match status" value="1"/>
</dbReference>
<feature type="domain" description="AB hydrolase-1" evidence="10">
    <location>
        <begin position="37"/>
        <end position="297"/>
    </location>
</feature>
<evidence type="ECO:0000256" key="3">
    <source>
        <dbReference type="ARBA" id="ARBA00010088"/>
    </source>
</evidence>
<comment type="subcellular location">
    <subcellularLocation>
        <location evidence="2 8">Cytoplasm</location>
    </subcellularLocation>
</comment>
<reference evidence="12" key="1">
    <citation type="submission" date="2025-08" db="UniProtKB">
        <authorList>
            <consortium name="RefSeq"/>
        </authorList>
    </citation>
    <scope>IDENTIFICATION</scope>
    <source>
        <tissue evidence="12">Testes</tissue>
    </source>
</reference>
<accession>A0ABM0H0N1</accession>
<keyword evidence="7 8" id="KW-0378">Hydrolase</keyword>
<evidence type="ECO:0000256" key="8">
    <source>
        <dbReference type="PIRNR" id="PIRNR006431"/>
    </source>
</evidence>
<dbReference type="Pfam" id="PF00561">
    <property type="entry name" value="Abhydrolase_1"/>
    <property type="match status" value="1"/>
</dbReference>
<dbReference type="PANTHER" id="PTHR43722:SF1">
    <property type="entry name" value="PROLINE IMINOPEPTIDASE"/>
    <property type="match status" value="1"/>
</dbReference>
<evidence type="ECO:0000256" key="2">
    <source>
        <dbReference type="ARBA" id="ARBA00004496"/>
    </source>
</evidence>
<evidence type="ECO:0000256" key="9">
    <source>
        <dbReference type="RuleBase" id="RU003421"/>
    </source>
</evidence>
<dbReference type="RefSeq" id="XP_002741588.2">
    <property type="nucleotide sequence ID" value="XM_002741542.2"/>
</dbReference>
<sequence>MAAVHLYPEINPYNIGRLKVDHVHELYYEQSGKQNGKPVLFLHGGPGSGVNQHDRRFFDPNIYRIVMFDQRGAGKSTPAAELKDNTTWHLVADIEKIRKHLDIGKWVVFGGSWGSTLALAYAQTHPDNVKALILRGIFTLRRKEVLWFYQDGASHLFPDYWEVFINQIPEAERHDLLSAYYKRLTGDDEKVKQICAKSWSAWECATSKLVVDQENIARAAVCSWALQFARIECHYFIHGGWFKYDDQLIKEVEKIRHIPATIVQGRYDVVCPARTAWQLHKNWPEAEFHIVPNAGHASREIDTAKLLVEAADKYKSL</sequence>
<dbReference type="InterPro" id="IPR005944">
    <property type="entry name" value="Pro_iminopeptidase"/>
</dbReference>
<organism evidence="11 12">
    <name type="scientific">Saccoglossus kowalevskii</name>
    <name type="common">Acorn worm</name>
    <dbReference type="NCBI Taxonomy" id="10224"/>
    <lineage>
        <taxon>Eukaryota</taxon>
        <taxon>Metazoa</taxon>
        <taxon>Hemichordata</taxon>
        <taxon>Enteropneusta</taxon>
        <taxon>Harrimaniidae</taxon>
        <taxon>Saccoglossus</taxon>
    </lineage>
</organism>